<comment type="caution">
    <text evidence="1">The sequence shown here is derived from an EMBL/GenBank/DDBJ whole genome shotgun (WGS) entry which is preliminary data.</text>
</comment>
<evidence type="ECO:0000313" key="1">
    <source>
        <dbReference type="EMBL" id="NDK37740.1"/>
    </source>
</evidence>
<sequence>MAWFETPRGLGVLAAEQDIIRAALVTRPAQQPWLWLGPAQPGSPQGPDLPARSLWLHPRGDRYAGSLQCGLPLPLPNESIGNVILQHVLDDGRDELLDECTRVLEPGGRLWLFVLNPWSPYRARWRRSGLQPRDPQAWAMRLRALGLQPCGEGTTYLGPIWRTSAHPQALATRRLRASCLLEMENRTAALIPPAPVKRQWQAGAAPA</sequence>
<organism evidence="1 2">
    <name type="scientific">Pseudoxanthomonas gei</name>
    <dbReference type="NCBI Taxonomy" id="1383030"/>
    <lineage>
        <taxon>Bacteria</taxon>
        <taxon>Pseudomonadati</taxon>
        <taxon>Pseudomonadota</taxon>
        <taxon>Gammaproteobacteria</taxon>
        <taxon>Lysobacterales</taxon>
        <taxon>Lysobacteraceae</taxon>
        <taxon>Pseudoxanthomonas</taxon>
    </lineage>
</organism>
<dbReference type="InterPro" id="IPR029063">
    <property type="entry name" value="SAM-dependent_MTases_sf"/>
</dbReference>
<dbReference type="EMBL" id="QOVG01000001">
    <property type="protein sequence ID" value="NDK37740.1"/>
    <property type="molecule type" value="Genomic_DNA"/>
</dbReference>
<protein>
    <recommendedName>
        <fullName evidence="3">Methyltransferase domain-containing protein</fullName>
    </recommendedName>
</protein>
<accession>A0ABX0AC37</accession>
<proteinExistence type="predicted"/>
<reference evidence="1 2" key="1">
    <citation type="submission" date="2018-07" db="EMBL/GenBank/DDBJ databases">
        <title>Whole genome Sequencing of Pseudoxanthomonas gei KCTC 32298 (T).</title>
        <authorList>
            <person name="Kumar S."/>
            <person name="Bansal K."/>
            <person name="Kaur A."/>
            <person name="Patil P."/>
            <person name="Sharma S."/>
            <person name="Patil P.B."/>
        </authorList>
    </citation>
    <scope>NUCLEOTIDE SEQUENCE [LARGE SCALE GENOMIC DNA]</scope>
    <source>
        <strain evidence="1 2">KCTC 32298</strain>
    </source>
</reference>
<evidence type="ECO:0000313" key="2">
    <source>
        <dbReference type="Proteomes" id="UP001429354"/>
    </source>
</evidence>
<dbReference type="Gene3D" id="3.40.50.150">
    <property type="entry name" value="Vaccinia Virus protein VP39"/>
    <property type="match status" value="1"/>
</dbReference>
<evidence type="ECO:0008006" key="3">
    <source>
        <dbReference type="Google" id="ProtNLM"/>
    </source>
</evidence>
<dbReference type="Proteomes" id="UP001429354">
    <property type="component" value="Unassembled WGS sequence"/>
</dbReference>
<gene>
    <name evidence="1" type="ORF">DT603_02635</name>
</gene>
<dbReference type="SUPFAM" id="SSF53335">
    <property type="entry name" value="S-adenosyl-L-methionine-dependent methyltransferases"/>
    <property type="match status" value="1"/>
</dbReference>
<name>A0ABX0AC37_9GAMM</name>
<keyword evidence="2" id="KW-1185">Reference proteome</keyword>